<dbReference type="SUPFAM" id="SSF51735">
    <property type="entry name" value="NAD(P)-binding Rossmann-fold domains"/>
    <property type="match status" value="1"/>
</dbReference>
<sequence length="510" mass="55909">MFSALRHVRTSILPKSQVGSLASRTLLSRYSTNSANIKVQPDEPNFLESVGLYFDQASKLSSATPEILSMIKAIDSVLSISFPIHKEDGTLEILKGYRAHHSRHRLPVKGGIRYSKKVDLQEVEALASLMTYKCAIVDVPYGGAKGGIAIDPKEWTVDQLERITRRYTLELCQKGFIGPGVDVPAPDVGTSAREMSWIADTYRQFNPTDVNASGCVTGKPVSNAGVRGRTEATGLGVYYAIREFLSYPEVQAKVKHNGKIEGTKIIVQGFGNVGYWSSKFFESNGAKIIGISEYNIGLYNEQGIDIQAAHDYLKNNMTLVGFPGAKNIENSSSLLEMECDVLIPAALERQIGLGNVHKIKAKIVAEAANGPMTPGADNYLNNKGIVVLPDLLLNSGGVCVSYFEWLKNLSHVRFGRMNKKWDEQGKSKLVTLVEKNAGRQLSEAERRTLIHGAEEHELVYSGLEDTLIVACEETRSTANNMNISYRTAALVNAINKIAVVYQATGSIFTK</sequence>
<evidence type="ECO:0000256" key="10">
    <source>
        <dbReference type="PIRSR" id="PIRSR000185-3"/>
    </source>
</evidence>
<evidence type="ECO:0000256" key="1">
    <source>
        <dbReference type="ARBA" id="ARBA00004173"/>
    </source>
</evidence>
<evidence type="ECO:0000256" key="3">
    <source>
        <dbReference type="ARBA" id="ARBA00023002"/>
    </source>
</evidence>
<dbReference type="GO" id="GO:0005739">
    <property type="term" value="C:mitochondrion"/>
    <property type="evidence" value="ECO:0007669"/>
    <property type="project" value="UniProtKB-SubCell"/>
</dbReference>
<dbReference type="Gene3D" id="3.40.50.10860">
    <property type="entry name" value="Leucine Dehydrogenase, chain A, domain 1"/>
    <property type="match status" value="1"/>
</dbReference>
<feature type="active site" description="Proton donor" evidence="8">
    <location>
        <position position="145"/>
    </location>
</feature>
<evidence type="ECO:0000313" key="14">
    <source>
        <dbReference type="Proteomes" id="UP000245383"/>
    </source>
</evidence>
<protein>
    <recommendedName>
        <fullName evidence="7">Glutamate dehydrogenase</fullName>
    </recommendedName>
</protein>
<dbReference type="InterPro" id="IPR006096">
    <property type="entry name" value="Glu/Leu/Phe/Val/Trp_DH_C"/>
</dbReference>
<dbReference type="SUPFAM" id="SSF53223">
    <property type="entry name" value="Aminoacid dehydrogenase-like, N-terminal domain"/>
    <property type="match status" value="1"/>
</dbReference>
<keyword evidence="4" id="KW-0496">Mitochondrion</keyword>
<feature type="site" description="Important for catalysis" evidence="10">
    <location>
        <position position="187"/>
    </location>
</feature>
<name>A0A2T9Y232_9FUNG</name>
<keyword evidence="9" id="KW-0547">Nucleotide-binding</keyword>
<evidence type="ECO:0000256" key="2">
    <source>
        <dbReference type="ARBA" id="ARBA00006382"/>
    </source>
</evidence>
<dbReference type="PROSITE" id="PS00074">
    <property type="entry name" value="GLFV_DEHYDROGENASE"/>
    <property type="match status" value="1"/>
</dbReference>
<keyword evidence="3 7" id="KW-0560">Oxidoreductase</keyword>
<evidence type="ECO:0000313" key="13">
    <source>
        <dbReference type="EMBL" id="PVU86344.1"/>
    </source>
</evidence>
<reference evidence="13 14" key="1">
    <citation type="journal article" date="2018" name="MBio">
        <title>Comparative Genomics Reveals the Core Gene Toolbox for the Fungus-Insect Symbiosis.</title>
        <authorList>
            <person name="Wang Y."/>
            <person name="Stata M."/>
            <person name="Wang W."/>
            <person name="Stajich J.E."/>
            <person name="White M.M."/>
            <person name="Moncalvo J.M."/>
        </authorList>
    </citation>
    <scope>NUCLEOTIDE SEQUENCE [LARGE SCALE GENOMIC DNA]</scope>
    <source>
        <strain evidence="13 14">SWE-8-4</strain>
    </source>
</reference>
<dbReference type="InterPro" id="IPR033524">
    <property type="entry name" value="Glu/Leu/Phe/Val_DH_AS"/>
</dbReference>
<evidence type="ECO:0000256" key="6">
    <source>
        <dbReference type="ARBA" id="ARBA00048577"/>
    </source>
</evidence>
<evidence type="ECO:0000256" key="8">
    <source>
        <dbReference type="PIRSR" id="PIRSR000185-1"/>
    </source>
</evidence>
<dbReference type="PANTHER" id="PTHR11606:SF13">
    <property type="entry name" value="GLUTAMATE DEHYDROGENASE 1, MITOCHONDRIAL"/>
    <property type="match status" value="1"/>
</dbReference>
<dbReference type="PRINTS" id="PR00082">
    <property type="entry name" value="GLFDHDRGNASE"/>
</dbReference>
<dbReference type="GO" id="GO:0004352">
    <property type="term" value="F:glutamate dehydrogenase (NAD+) activity"/>
    <property type="evidence" value="ECO:0007669"/>
    <property type="project" value="TreeGrafter"/>
</dbReference>
<dbReference type="STRING" id="133385.A0A2T9Y232"/>
<dbReference type="InterPro" id="IPR006095">
    <property type="entry name" value="Glu/Leu/Phe/Val/Trp_DH"/>
</dbReference>
<comment type="catalytic activity">
    <reaction evidence="5">
        <text>L-glutamate + NAD(+) + H2O = 2-oxoglutarate + NH4(+) + NADH + H(+)</text>
        <dbReference type="Rhea" id="RHEA:15133"/>
        <dbReference type="ChEBI" id="CHEBI:15377"/>
        <dbReference type="ChEBI" id="CHEBI:15378"/>
        <dbReference type="ChEBI" id="CHEBI:16810"/>
        <dbReference type="ChEBI" id="CHEBI:28938"/>
        <dbReference type="ChEBI" id="CHEBI:29985"/>
        <dbReference type="ChEBI" id="CHEBI:57540"/>
        <dbReference type="ChEBI" id="CHEBI:57945"/>
        <dbReference type="EC" id="1.4.1.3"/>
    </reaction>
</comment>
<evidence type="ECO:0000259" key="12">
    <source>
        <dbReference type="SMART" id="SM00839"/>
    </source>
</evidence>
<dbReference type="Pfam" id="PF00208">
    <property type="entry name" value="ELFV_dehydrog"/>
    <property type="match status" value="1"/>
</dbReference>
<proteinExistence type="inferred from homology"/>
<dbReference type="Proteomes" id="UP000245383">
    <property type="component" value="Unassembled WGS sequence"/>
</dbReference>
<dbReference type="SMART" id="SM00839">
    <property type="entry name" value="ELFV_dehydrog"/>
    <property type="match status" value="1"/>
</dbReference>
<dbReference type="CDD" id="cd01076">
    <property type="entry name" value="NAD_bind_1_Glu_DH"/>
    <property type="match status" value="1"/>
</dbReference>
<comment type="similarity">
    <text evidence="2 7 11">Belongs to the Glu/Leu/Phe/Val dehydrogenases family.</text>
</comment>
<dbReference type="Gene3D" id="3.40.50.720">
    <property type="entry name" value="NAD(P)-binding Rossmann-like Domain"/>
    <property type="match status" value="1"/>
</dbReference>
<dbReference type="OrthoDB" id="6718861at2759"/>
<dbReference type="GO" id="GO:0000166">
    <property type="term" value="F:nucleotide binding"/>
    <property type="evidence" value="ECO:0007669"/>
    <property type="project" value="UniProtKB-KW"/>
</dbReference>
<evidence type="ECO:0000256" key="5">
    <source>
        <dbReference type="ARBA" id="ARBA00047867"/>
    </source>
</evidence>
<dbReference type="Pfam" id="PF02812">
    <property type="entry name" value="ELFV_dehydrog_N"/>
    <property type="match status" value="1"/>
</dbReference>
<accession>A0A2T9Y232</accession>
<keyword evidence="14" id="KW-1185">Reference proteome</keyword>
<dbReference type="PANTHER" id="PTHR11606">
    <property type="entry name" value="GLUTAMATE DEHYDROGENASE"/>
    <property type="match status" value="1"/>
</dbReference>
<dbReference type="PIRSF" id="PIRSF000185">
    <property type="entry name" value="Glu_DH"/>
    <property type="match status" value="1"/>
</dbReference>
<keyword evidence="9" id="KW-0520">NAD</keyword>
<dbReference type="GO" id="GO:0006538">
    <property type="term" value="P:L-glutamate catabolic process"/>
    <property type="evidence" value="ECO:0007669"/>
    <property type="project" value="TreeGrafter"/>
</dbReference>
<dbReference type="InterPro" id="IPR046346">
    <property type="entry name" value="Aminoacid_DH-like_N_sf"/>
</dbReference>
<evidence type="ECO:0000256" key="4">
    <source>
        <dbReference type="ARBA" id="ARBA00023128"/>
    </source>
</evidence>
<organism evidence="13 14">
    <name type="scientific">Smittium simulii</name>
    <dbReference type="NCBI Taxonomy" id="133385"/>
    <lineage>
        <taxon>Eukaryota</taxon>
        <taxon>Fungi</taxon>
        <taxon>Fungi incertae sedis</taxon>
        <taxon>Zoopagomycota</taxon>
        <taxon>Kickxellomycotina</taxon>
        <taxon>Harpellomycetes</taxon>
        <taxon>Harpellales</taxon>
        <taxon>Legeriomycetaceae</taxon>
        <taxon>Smittium</taxon>
    </lineage>
</organism>
<feature type="binding site" evidence="9">
    <location>
        <position position="233"/>
    </location>
    <ligand>
        <name>NAD(+)</name>
        <dbReference type="ChEBI" id="CHEBI:57540"/>
    </ligand>
</feature>
<feature type="binding site" evidence="9">
    <location>
        <position position="109"/>
    </location>
    <ligand>
        <name>substrate</name>
    </ligand>
</feature>
<gene>
    <name evidence="13" type="ORF">BB561_006734</name>
</gene>
<feature type="binding site" evidence="9">
    <location>
        <position position="401"/>
    </location>
    <ligand>
        <name>substrate</name>
    </ligand>
</feature>
<dbReference type="EMBL" id="MBFR01000687">
    <property type="protein sequence ID" value="PVU86344.1"/>
    <property type="molecule type" value="Genomic_DNA"/>
</dbReference>
<dbReference type="InterPro" id="IPR036291">
    <property type="entry name" value="NAD(P)-bd_dom_sf"/>
</dbReference>
<feature type="domain" description="Glutamate/phenylalanine/leucine/valine/L-tryptophan dehydrogenase C-terminal" evidence="12">
    <location>
        <begin position="226"/>
        <end position="505"/>
    </location>
</feature>
<feature type="binding site" evidence="9">
    <location>
        <position position="272"/>
    </location>
    <ligand>
        <name>NAD(+)</name>
        <dbReference type="ChEBI" id="CHEBI:57540"/>
    </ligand>
</feature>
<evidence type="ECO:0000256" key="9">
    <source>
        <dbReference type="PIRSR" id="PIRSR000185-2"/>
    </source>
</evidence>
<dbReference type="AlphaFoldDB" id="A0A2T9Y232"/>
<dbReference type="InterPro" id="IPR033922">
    <property type="entry name" value="NAD_bind_Glu_DH"/>
</dbReference>
<evidence type="ECO:0000256" key="11">
    <source>
        <dbReference type="RuleBase" id="RU004417"/>
    </source>
</evidence>
<comment type="catalytic activity">
    <reaction evidence="6">
        <text>L-glutamate + NADP(+) + H2O = 2-oxoglutarate + NH4(+) + NADPH + H(+)</text>
        <dbReference type="Rhea" id="RHEA:11612"/>
        <dbReference type="ChEBI" id="CHEBI:15377"/>
        <dbReference type="ChEBI" id="CHEBI:15378"/>
        <dbReference type="ChEBI" id="CHEBI:16810"/>
        <dbReference type="ChEBI" id="CHEBI:28938"/>
        <dbReference type="ChEBI" id="CHEBI:29985"/>
        <dbReference type="ChEBI" id="CHEBI:57783"/>
        <dbReference type="ChEBI" id="CHEBI:58349"/>
        <dbReference type="EC" id="1.4.1.3"/>
    </reaction>
</comment>
<comment type="caution">
    <text evidence="13">The sequence shown here is derived from an EMBL/GenBank/DDBJ whole genome shotgun (WGS) entry which is preliminary data.</text>
</comment>
<dbReference type="InterPro" id="IPR014362">
    <property type="entry name" value="Glu_DH"/>
</dbReference>
<feature type="binding site" evidence="9">
    <location>
        <position position="133"/>
    </location>
    <ligand>
        <name>substrate</name>
    </ligand>
</feature>
<dbReference type="InterPro" id="IPR006097">
    <property type="entry name" value="Glu/Leu/Phe/Val/Trp_DH_dimer"/>
</dbReference>
<comment type="subcellular location">
    <subcellularLocation>
        <location evidence="1">Mitochondrion</location>
    </subcellularLocation>
</comment>
<evidence type="ECO:0000256" key="7">
    <source>
        <dbReference type="PIRNR" id="PIRNR000185"/>
    </source>
</evidence>
<dbReference type="FunFam" id="3.40.50.720:FF:000100">
    <property type="entry name" value="Glutamate dehydrogenase 1, mitochondrial"/>
    <property type="match status" value="1"/>
</dbReference>